<name>A0ABQ7UFF3_SOLTU</name>
<protein>
    <submittedName>
        <fullName evidence="2">Uncharacterized protein</fullName>
    </submittedName>
</protein>
<gene>
    <name evidence="2" type="ORF">KY290_027567</name>
</gene>
<evidence type="ECO:0000313" key="3">
    <source>
        <dbReference type="Proteomes" id="UP000826656"/>
    </source>
</evidence>
<sequence>MQGRFHPVISRQLITDSSQLQRETKISRINGENDSSYPCRRTSRNTQSSIISDARVSPRQRYSGHDYKWRGIISKNGNFLCRVVCVPIGS</sequence>
<dbReference type="EMBL" id="JAIVGD010000019">
    <property type="protein sequence ID" value="KAH0748335.1"/>
    <property type="molecule type" value="Genomic_DNA"/>
</dbReference>
<comment type="caution">
    <text evidence="2">The sequence shown here is derived from an EMBL/GenBank/DDBJ whole genome shotgun (WGS) entry which is preliminary data.</text>
</comment>
<keyword evidence="3" id="KW-1185">Reference proteome</keyword>
<proteinExistence type="predicted"/>
<evidence type="ECO:0000313" key="2">
    <source>
        <dbReference type="EMBL" id="KAH0748335.1"/>
    </source>
</evidence>
<accession>A0ABQ7UFF3</accession>
<organism evidence="2 3">
    <name type="scientific">Solanum tuberosum</name>
    <name type="common">Potato</name>
    <dbReference type="NCBI Taxonomy" id="4113"/>
    <lineage>
        <taxon>Eukaryota</taxon>
        <taxon>Viridiplantae</taxon>
        <taxon>Streptophyta</taxon>
        <taxon>Embryophyta</taxon>
        <taxon>Tracheophyta</taxon>
        <taxon>Spermatophyta</taxon>
        <taxon>Magnoliopsida</taxon>
        <taxon>eudicotyledons</taxon>
        <taxon>Gunneridae</taxon>
        <taxon>Pentapetalae</taxon>
        <taxon>asterids</taxon>
        <taxon>lamiids</taxon>
        <taxon>Solanales</taxon>
        <taxon>Solanaceae</taxon>
        <taxon>Solanoideae</taxon>
        <taxon>Solaneae</taxon>
        <taxon>Solanum</taxon>
    </lineage>
</organism>
<feature type="region of interest" description="Disordered" evidence="1">
    <location>
        <begin position="19"/>
        <end position="57"/>
    </location>
</feature>
<reference evidence="2 3" key="1">
    <citation type="journal article" date="2021" name="bioRxiv">
        <title>Chromosome-scale and haplotype-resolved genome assembly of a tetraploid potato cultivar.</title>
        <authorList>
            <person name="Sun H."/>
            <person name="Jiao W.-B."/>
            <person name="Krause K."/>
            <person name="Campoy J.A."/>
            <person name="Goel M."/>
            <person name="Folz-Donahue K."/>
            <person name="Kukat C."/>
            <person name="Huettel B."/>
            <person name="Schneeberger K."/>
        </authorList>
    </citation>
    <scope>NUCLEOTIDE SEQUENCE [LARGE SCALE GENOMIC DNA]</scope>
    <source>
        <strain evidence="2">SolTubOtavaFocal</strain>
        <tissue evidence="2">Leaves</tissue>
    </source>
</reference>
<evidence type="ECO:0000256" key="1">
    <source>
        <dbReference type="SAM" id="MobiDB-lite"/>
    </source>
</evidence>
<dbReference type="Proteomes" id="UP000826656">
    <property type="component" value="Unassembled WGS sequence"/>
</dbReference>